<evidence type="ECO:0000313" key="3">
    <source>
        <dbReference type="Proteomes" id="UP000555103"/>
    </source>
</evidence>
<proteinExistence type="predicted"/>
<dbReference type="EMBL" id="JACIEP010000011">
    <property type="protein sequence ID" value="MBB4037120.1"/>
    <property type="molecule type" value="Genomic_DNA"/>
</dbReference>
<protein>
    <submittedName>
        <fullName evidence="2">Uncharacterized protein (DUF2141 family)</fullName>
    </submittedName>
</protein>
<evidence type="ECO:0000256" key="1">
    <source>
        <dbReference type="SAM" id="SignalP"/>
    </source>
</evidence>
<name>A0A840CMA0_9BACT</name>
<accession>A0A840CMA0</accession>
<keyword evidence="3" id="KW-1185">Reference proteome</keyword>
<dbReference type="AlphaFoldDB" id="A0A840CMA0"/>
<feature type="signal peptide" evidence="1">
    <location>
        <begin position="1"/>
        <end position="19"/>
    </location>
</feature>
<gene>
    <name evidence="2" type="ORF">GGR21_003035</name>
</gene>
<dbReference type="Proteomes" id="UP000555103">
    <property type="component" value="Unassembled WGS sequence"/>
</dbReference>
<keyword evidence="1" id="KW-0732">Signal</keyword>
<organism evidence="2 3">
    <name type="scientific">Dysgonomonas hofstadii</name>
    <dbReference type="NCBI Taxonomy" id="637886"/>
    <lineage>
        <taxon>Bacteria</taxon>
        <taxon>Pseudomonadati</taxon>
        <taxon>Bacteroidota</taxon>
        <taxon>Bacteroidia</taxon>
        <taxon>Bacteroidales</taxon>
        <taxon>Dysgonomonadaceae</taxon>
        <taxon>Dysgonomonas</taxon>
    </lineage>
</organism>
<reference evidence="2 3" key="1">
    <citation type="submission" date="2020-08" db="EMBL/GenBank/DDBJ databases">
        <title>Genomic Encyclopedia of Type Strains, Phase IV (KMG-IV): sequencing the most valuable type-strain genomes for metagenomic binning, comparative biology and taxonomic classification.</title>
        <authorList>
            <person name="Goeker M."/>
        </authorList>
    </citation>
    <scope>NUCLEOTIDE SEQUENCE [LARGE SCALE GENOMIC DNA]</scope>
    <source>
        <strain evidence="2 3">DSM 104969</strain>
    </source>
</reference>
<sequence length="143" mass="15467">MKKLVLISILLGIFVGVNAQSSMTVNVTGIDSPKGDLYVALYDSNVPFLSNKAIAGKIIEIDSNSMTIIFEDVENGRHAIAIYQDGNKNGKLDLGEWGIPQEKYGFSNNVDPALIKRAPNFDECSFDVNGNTSVTINLVSAVK</sequence>
<comment type="caution">
    <text evidence="2">The sequence shown here is derived from an EMBL/GenBank/DDBJ whole genome shotgun (WGS) entry which is preliminary data.</text>
</comment>
<feature type="chain" id="PRO_5032557529" evidence="1">
    <location>
        <begin position="20"/>
        <end position="143"/>
    </location>
</feature>
<dbReference type="Pfam" id="PF09912">
    <property type="entry name" value="DUF2141"/>
    <property type="match status" value="1"/>
</dbReference>
<dbReference type="InterPro" id="IPR018673">
    <property type="entry name" value="DUF2141"/>
</dbReference>
<dbReference type="RefSeq" id="WP_183307983.1">
    <property type="nucleotide sequence ID" value="NZ_JACIEP010000011.1"/>
</dbReference>
<evidence type="ECO:0000313" key="2">
    <source>
        <dbReference type="EMBL" id="MBB4037120.1"/>
    </source>
</evidence>